<gene>
    <name evidence="1" type="ORF">DDT42_00543</name>
</gene>
<dbReference type="Proteomes" id="UP000811545">
    <property type="component" value="Unassembled WGS sequence"/>
</dbReference>
<organism evidence="1 2">
    <name type="scientific">Psychracetigena formicireducens</name>
    <dbReference type="NCBI Taxonomy" id="2986056"/>
    <lineage>
        <taxon>Bacteria</taxon>
        <taxon>Bacillati</taxon>
        <taxon>Candidatus Lithacetigenota</taxon>
        <taxon>Candidatus Psychracetigena</taxon>
    </lineage>
</organism>
<evidence type="ECO:0000313" key="2">
    <source>
        <dbReference type="Proteomes" id="UP000811545"/>
    </source>
</evidence>
<evidence type="ECO:0000313" key="1">
    <source>
        <dbReference type="EMBL" id="MBT9144698.1"/>
    </source>
</evidence>
<accession>A0A9E2BFL6</accession>
<reference evidence="1 2" key="1">
    <citation type="journal article" date="2021" name="bioRxiv">
        <title>Unique metabolic strategies in Hadean analogues reveal hints for primordial physiology.</title>
        <authorList>
            <person name="Nobu M.K."/>
            <person name="Nakai R."/>
            <person name="Tamazawa S."/>
            <person name="Mori H."/>
            <person name="Toyoda A."/>
            <person name="Ijiri A."/>
            <person name="Suzuki S."/>
            <person name="Kurokawa K."/>
            <person name="Kamagata Y."/>
            <person name="Tamaki H."/>
        </authorList>
    </citation>
    <scope>NUCLEOTIDE SEQUENCE [LARGE SCALE GENOMIC DNA]</scope>
    <source>
        <strain evidence="1">BS525</strain>
    </source>
</reference>
<name>A0A9E2BFL6_PSYF1</name>
<dbReference type="EMBL" id="QLTW01000017">
    <property type="protein sequence ID" value="MBT9144698.1"/>
    <property type="molecule type" value="Genomic_DNA"/>
</dbReference>
<comment type="caution">
    <text evidence="1">The sequence shown here is derived from an EMBL/GenBank/DDBJ whole genome shotgun (WGS) entry which is preliminary data.</text>
</comment>
<proteinExistence type="predicted"/>
<protein>
    <submittedName>
        <fullName evidence="1">Uncharacterized protein</fullName>
    </submittedName>
</protein>
<dbReference type="AlphaFoldDB" id="A0A9E2BFL6"/>
<sequence>MRKKLLIFSLVLIAVIITVFMINFNRIPIHKPISLEEVETIVFFGTYRGIKEATQEEKVRFIKWFNSAYDIRLNKYFAGTTPESIISIELKSGKRIGVFKSGFNFEIQRDDVKNKNISYWAKQKDIEKLLADLSSKKRE</sequence>